<dbReference type="InterPro" id="IPR015300">
    <property type="entry name" value="DNA-bd_pseudobarrel_sf"/>
</dbReference>
<keyword evidence="2" id="KW-0805">Transcription regulation</keyword>
<proteinExistence type="predicted"/>
<keyword evidence="8" id="KW-1185">Reference proteome</keyword>
<evidence type="ECO:0000313" key="8">
    <source>
        <dbReference type="Proteomes" id="UP000324705"/>
    </source>
</evidence>
<evidence type="ECO:0000256" key="6">
    <source>
        <dbReference type="SAM" id="MobiDB-lite"/>
    </source>
</evidence>
<organism evidence="7 8">
    <name type="scientific">Triticum turgidum subsp. durum</name>
    <name type="common">Durum wheat</name>
    <name type="synonym">Triticum durum</name>
    <dbReference type="NCBI Taxonomy" id="4567"/>
    <lineage>
        <taxon>Eukaryota</taxon>
        <taxon>Viridiplantae</taxon>
        <taxon>Streptophyta</taxon>
        <taxon>Embryophyta</taxon>
        <taxon>Tracheophyta</taxon>
        <taxon>Spermatophyta</taxon>
        <taxon>Magnoliopsida</taxon>
        <taxon>Liliopsida</taxon>
        <taxon>Poales</taxon>
        <taxon>Poaceae</taxon>
        <taxon>BOP clade</taxon>
        <taxon>Pooideae</taxon>
        <taxon>Triticodae</taxon>
        <taxon>Triticeae</taxon>
        <taxon>Triticinae</taxon>
        <taxon>Triticum</taxon>
    </lineage>
</organism>
<feature type="region of interest" description="Disordered" evidence="6">
    <location>
        <begin position="76"/>
        <end position="108"/>
    </location>
</feature>
<reference evidence="7 8" key="1">
    <citation type="submission" date="2017-09" db="EMBL/GenBank/DDBJ databases">
        <authorList>
            <consortium name="International Durum Wheat Genome Sequencing Consortium (IDWGSC)"/>
            <person name="Milanesi L."/>
        </authorList>
    </citation>
    <scope>NUCLEOTIDE SEQUENCE [LARGE SCALE GENOMIC DNA]</scope>
    <source>
        <strain evidence="8">cv. Svevo</strain>
    </source>
</reference>
<feature type="region of interest" description="Disordered" evidence="6">
    <location>
        <begin position="1"/>
        <end position="36"/>
    </location>
</feature>
<keyword evidence="5" id="KW-0539">Nucleus</keyword>
<evidence type="ECO:0008006" key="9">
    <source>
        <dbReference type="Google" id="ProtNLM"/>
    </source>
</evidence>
<dbReference type="SUPFAM" id="SSF101936">
    <property type="entry name" value="DNA-binding pseudobarrel domain"/>
    <property type="match status" value="1"/>
</dbReference>
<dbReference type="Gramene" id="TRITD7Av1G181560.1">
    <property type="protein sequence ID" value="TRITD7Av1G181560.1"/>
    <property type="gene ID" value="TRITD7Av1G181560"/>
</dbReference>
<accession>A0A9R1BQ75</accession>
<dbReference type="GO" id="GO:0003677">
    <property type="term" value="F:DNA binding"/>
    <property type="evidence" value="ECO:0007669"/>
    <property type="project" value="UniProtKB-KW"/>
</dbReference>
<evidence type="ECO:0000256" key="2">
    <source>
        <dbReference type="ARBA" id="ARBA00023015"/>
    </source>
</evidence>
<evidence type="ECO:0000313" key="7">
    <source>
        <dbReference type="EMBL" id="VAI76957.1"/>
    </source>
</evidence>
<dbReference type="Proteomes" id="UP000324705">
    <property type="component" value="Chromosome 7A"/>
</dbReference>
<name>A0A9R1BQ75_TRITD</name>
<sequence>MGPSTCTAVGSFGKEDIVISSGEEDQTPPPQEQRPPQQLRLLSEATLMVGKFTCQTEIMTEPPSLLRYHGKWEPASPLQQKNSSILPRSNPTTVSTRDNTFKKGSRVQKKRFPQSGSFNIGFNAHTSWKIHTASKFVDGCNDHLMEKVLVRSESKITFRGLQLGTKKITYTSADKLERIGFVKVLQKRMKGWGARDEGGRGLEPCDSPGCVHTGLITPPATLRGANSCAYGPVCNPHVPAPDSENLIVVPGWKNRQVLGAYIEHVQSVVARENKPVGAPIFVTREQLEYEVMIDHGAIRTRIHGPGWQRFLDEYAVRPGDMVYICLTRGDGRFFVEVEMGGIRQTPLPYIALNGLSLVHRELVDQCVYTRGIRLEFPEMRKMIRRAFTPLEDICCIFVHKMTGVDIRGGYMRLPKKAVDLIESKTGHMDNSGSILLHDDTGALVAASFKKANDGRLVIQGGFPKCVGQLELKENDLVVITFHRRGMDYLYIDIDAMLNLGAAHICLLFCVLRHGSDL</sequence>
<gene>
    <name evidence="7" type="ORF">TRITD_7Av1G181560</name>
</gene>
<keyword evidence="4" id="KW-0804">Transcription</keyword>
<dbReference type="AlphaFoldDB" id="A0A9R1BQ75"/>
<evidence type="ECO:0000256" key="5">
    <source>
        <dbReference type="ARBA" id="ARBA00023242"/>
    </source>
</evidence>
<comment type="subcellular location">
    <subcellularLocation>
        <location evidence="1">Nucleus</location>
    </subcellularLocation>
</comment>
<keyword evidence="3" id="KW-0238">DNA-binding</keyword>
<dbReference type="GO" id="GO:0005634">
    <property type="term" value="C:nucleus"/>
    <property type="evidence" value="ECO:0007669"/>
    <property type="project" value="UniProtKB-SubCell"/>
</dbReference>
<protein>
    <recommendedName>
        <fullName evidence="9">TF-B3 domain-containing protein</fullName>
    </recommendedName>
</protein>
<evidence type="ECO:0000256" key="3">
    <source>
        <dbReference type="ARBA" id="ARBA00023125"/>
    </source>
</evidence>
<dbReference type="OMA" id="ANSCAYG"/>
<feature type="compositionally biased region" description="Polar residues" evidence="6">
    <location>
        <begin position="77"/>
        <end position="98"/>
    </location>
</feature>
<evidence type="ECO:0000256" key="1">
    <source>
        <dbReference type="ARBA" id="ARBA00004123"/>
    </source>
</evidence>
<evidence type="ECO:0000256" key="4">
    <source>
        <dbReference type="ARBA" id="ARBA00023163"/>
    </source>
</evidence>
<dbReference type="EMBL" id="LT934123">
    <property type="protein sequence ID" value="VAI76957.1"/>
    <property type="molecule type" value="Genomic_DNA"/>
</dbReference>